<keyword evidence="1" id="KW-0479">Metal-binding</keyword>
<dbReference type="InterPro" id="IPR051190">
    <property type="entry name" value="Baculoviral_IAP"/>
</dbReference>
<dbReference type="AlphaFoldDB" id="E0YL20"/>
<gene>
    <name evidence="4" type="ORF">PVAND_013652</name>
</gene>
<keyword evidence="5" id="KW-1185">Reference proteome</keyword>
<evidence type="ECO:0000256" key="2">
    <source>
        <dbReference type="ARBA" id="ARBA00022833"/>
    </source>
</evidence>
<dbReference type="SUPFAM" id="SSF57924">
    <property type="entry name" value="Inhibitor of apoptosis (IAP) repeat"/>
    <property type="match status" value="1"/>
</dbReference>
<reference evidence="3" key="1">
    <citation type="journal article" date="2010" name="PLoS ONE">
        <title>Anhydrobiosis-associated nuclear DNA damage and repair in the sleeping chironomid: linkage with radioresistance.</title>
        <authorList>
            <person name="Gusev O."/>
            <person name="Nakahara Y."/>
            <person name="Vanyagina V."/>
            <person name="Malutina L."/>
            <person name="Cornette R."/>
            <person name="Sakashita T."/>
            <person name="Hamada N."/>
            <person name="Kikawada T."/>
            <person name="Kobayashi Y."/>
            <person name="Okuda T."/>
        </authorList>
    </citation>
    <scope>NUCLEOTIDE SEQUENCE</scope>
</reference>
<keyword evidence="2" id="KW-0862">Zinc</keyword>
<dbReference type="InterPro" id="IPR001370">
    <property type="entry name" value="BIR_rpt"/>
</dbReference>
<evidence type="ECO:0000313" key="4">
    <source>
        <dbReference type="EMBL" id="KAG5684418.1"/>
    </source>
</evidence>
<dbReference type="OrthoDB" id="2196114at2759"/>
<dbReference type="Pfam" id="PF00653">
    <property type="entry name" value="BIR"/>
    <property type="match status" value="1"/>
</dbReference>
<proteinExistence type="evidence at transcript level"/>
<dbReference type="PANTHER" id="PTHR46771:SF5">
    <property type="entry name" value="DETERIN"/>
    <property type="match status" value="1"/>
</dbReference>
<protein>
    <submittedName>
        <fullName evidence="3">Survivin-related apoptosis inhibitor</fullName>
    </submittedName>
</protein>
<evidence type="ECO:0000313" key="3">
    <source>
        <dbReference type="EMBL" id="ADM26630.1"/>
    </source>
</evidence>
<name>E0YL20_POLVA</name>
<evidence type="ECO:0000313" key="5">
    <source>
        <dbReference type="Proteomes" id="UP001107558"/>
    </source>
</evidence>
<evidence type="ECO:0000256" key="1">
    <source>
        <dbReference type="ARBA" id="ARBA00022723"/>
    </source>
</evidence>
<dbReference type="MEROPS" id="I32.012"/>
<accession>E0YL20</accession>
<dbReference type="CDD" id="cd00022">
    <property type="entry name" value="BIR"/>
    <property type="match status" value="1"/>
</dbReference>
<dbReference type="EMBL" id="JADBJN010000001">
    <property type="protein sequence ID" value="KAG5684418.1"/>
    <property type="molecule type" value="Genomic_DNA"/>
</dbReference>
<dbReference type="PROSITE" id="PS50143">
    <property type="entry name" value="BIR_REPEAT_2"/>
    <property type="match status" value="1"/>
</dbReference>
<dbReference type="SMART" id="SM00238">
    <property type="entry name" value="BIR"/>
    <property type="match status" value="1"/>
</dbReference>
<reference evidence="4" key="2">
    <citation type="submission" date="2021-03" db="EMBL/GenBank/DDBJ databases">
        <title>Chromosome level genome of the anhydrobiotic midge Polypedilum vanderplanki.</title>
        <authorList>
            <person name="Yoshida Y."/>
            <person name="Kikawada T."/>
            <person name="Gusev O."/>
        </authorList>
    </citation>
    <scope>NUCLEOTIDE SEQUENCE</scope>
    <source>
        <strain evidence="4">NIAS01</strain>
        <tissue evidence="4">Whole body or cell culture</tissue>
    </source>
</reference>
<dbReference type="PANTHER" id="PTHR46771">
    <property type="entry name" value="DETERIN"/>
    <property type="match status" value="1"/>
</dbReference>
<dbReference type="Proteomes" id="UP001107558">
    <property type="component" value="Chromosome 1"/>
</dbReference>
<sequence>MPSLDKTNSSNISTGLEKLETLLKTLKLFEEDRVKTFEDWSFSEDEKCSISEMAKAGFCFTGDMSKDDDSATCFVCGKVLDGWENTDDPWIEHQKHSANCQFVKMRRSEDELTVEEFLDLFKHISRQYLTNQYKKKEAVFIEVVQNIREIIKNQQF</sequence>
<dbReference type="GO" id="GO:0046872">
    <property type="term" value="F:metal ion binding"/>
    <property type="evidence" value="ECO:0007669"/>
    <property type="project" value="UniProtKB-KW"/>
</dbReference>
<organism evidence="3">
    <name type="scientific">Polypedilum vanderplanki</name>
    <name type="common">Sleeping chironomid midge</name>
    <dbReference type="NCBI Taxonomy" id="319348"/>
    <lineage>
        <taxon>Eukaryota</taxon>
        <taxon>Metazoa</taxon>
        <taxon>Ecdysozoa</taxon>
        <taxon>Arthropoda</taxon>
        <taxon>Hexapoda</taxon>
        <taxon>Insecta</taxon>
        <taxon>Pterygota</taxon>
        <taxon>Neoptera</taxon>
        <taxon>Endopterygota</taxon>
        <taxon>Diptera</taxon>
        <taxon>Nematocera</taxon>
        <taxon>Chironomoidea</taxon>
        <taxon>Chironomidae</taxon>
        <taxon>Chironominae</taxon>
        <taxon>Polypedilum</taxon>
        <taxon>Polypedilum</taxon>
    </lineage>
</organism>
<dbReference type="Gene3D" id="1.10.1170.10">
    <property type="entry name" value="Inhibitor Of Apoptosis Protein (2mihbC-IAP-1), Chain A"/>
    <property type="match status" value="1"/>
</dbReference>
<dbReference type="EMBL" id="HM062774">
    <property type="protein sequence ID" value="ADM26630.1"/>
    <property type="molecule type" value="mRNA"/>
</dbReference>